<evidence type="ECO:0000256" key="1">
    <source>
        <dbReference type="SAM" id="SignalP"/>
    </source>
</evidence>
<evidence type="ECO:0000313" key="3">
    <source>
        <dbReference type="Proteomes" id="UP001207930"/>
    </source>
</evidence>
<proteinExistence type="predicted"/>
<comment type="caution">
    <text evidence="2">The sequence shown here is derived from an EMBL/GenBank/DDBJ whole genome shotgun (WGS) entry which is preliminary data.</text>
</comment>
<reference evidence="2 3" key="1">
    <citation type="submission" date="2022-10" db="EMBL/GenBank/DDBJ databases">
        <title>Luteolibacter flavescens strain MCCC 1K03193, whole genome shotgun sequencing project.</title>
        <authorList>
            <person name="Zhao G."/>
            <person name="Shen L."/>
        </authorList>
    </citation>
    <scope>NUCLEOTIDE SEQUENCE [LARGE SCALE GENOMIC DNA]</scope>
    <source>
        <strain evidence="2 3">MCCC 1K03193</strain>
    </source>
</reference>
<name>A0ABT3FNZ0_9BACT</name>
<evidence type="ECO:0000313" key="2">
    <source>
        <dbReference type="EMBL" id="MCW1884976.1"/>
    </source>
</evidence>
<dbReference type="RefSeq" id="WP_264500934.1">
    <property type="nucleotide sequence ID" value="NZ_JAPDDS010000004.1"/>
</dbReference>
<sequence length="233" mass="23546">MKLQPSKLLKLAAMGAAGITLIHATQAATVLTGVVDSAAVGDETNDNLPANHGSNAPGTPDIALNWSPTGAFNVSTGPGWQIYHAWPNGGGDVYQLDGPVSGYTGVVNYDIAFTPSSATIAVVLTSITLNDWAGPSGAGLQNTTLNWIVSGPLSGTLGSGTGLVVTDGSAQQLNFGYQGAGGEVLTLRLTPTGGGGSYFAVDNLSFDQVTVPEPSVAVLAAGLGALALRRRRI</sequence>
<dbReference type="EMBL" id="JAPDDS010000004">
    <property type="protein sequence ID" value="MCW1884976.1"/>
    <property type="molecule type" value="Genomic_DNA"/>
</dbReference>
<gene>
    <name evidence="2" type="ORF">OKA04_09580</name>
</gene>
<accession>A0ABT3FNZ0</accession>
<keyword evidence="1" id="KW-0732">Signal</keyword>
<evidence type="ECO:0008006" key="4">
    <source>
        <dbReference type="Google" id="ProtNLM"/>
    </source>
</evidence>
<protein>
    <recommendedName>
        <fullName evidence="4">PEP-CTERM protein-sorting domain-containing protein</fullName>
    </recommendedName>
</protein>
<feature type="signal peptide" evidence="1">
    <location>
        <begin position="1"/>
        <end position="27"/>
    </location>
</feature>
<feature type="chain" id="PRO_5047057107" description="PEP-CTERM protein-sorting domain-containing protein" evidence="1">
    <location>
        <begin position="28"/>
        <end position="233"/>
    </location>
</feature>
<organism evidence="2 3">
    <name type="scientific">Luteolibacter flavescens</name>
    <dbReference type="NCBI Taxonomy" id="1859460"/>
    <lineage>
        <taxon>Bacteria</taxon>
        <taxon>Pseudomonadati</taxon>
        <taxon>Verrucomicrobiota</taxon>
        <taxon>Verrucomicrobiia</taxon>
        <taxon>Verrucomicrobiales</taxon>
        <taxon>Verrucomicrobiaceae</taxon>
        <taxon>Luteolibacter</taxon>
    </lineage>
</organism>
<keyword evidence="3" id="KW-1185">Reference proteome</keyword>
<dbReference type="Proteomes" id="UP001207930">
    <property type="component" value="Unassembled WGS sequence"/>
</dbReference>